<dbReference type="SUPFAM" id="SSF46689">
    <property type="entry name" value="Homeodomain-like"/>
    <property type="match status" value="1"/>
</dbReference>
<evidence type="ECO:0000313" key="7">
    <source>
        <dbReference type="Proteomes" id="UP000198901"/>
    </source>
</evidence>
<dbReference type="GO" id="GO:0003700">
    <property type="term" value="F:DNA-binding transcription factor activity"/>
    <property type="evidence" value="ECO:0007669"/>
    <property type="project" value="InterPro"/>
</dbReference>
<keyword evidence="4" id="KW-1133">Transmembrane helix</keyword>
<sequence length="375" mass="43041">MHISPLDLLLLLGALQGFILTGLLWFNRRGQRLPNRLLAGLTLVLSLACFNLSVPLFHPIVGLILDFLPFILVMPLGPLLYFYTRSLLDPGFSPGRKEKWQFVPVVFDAGGAILAWVFITLVLSGVIKGSDGPKWAGYIDLYNQYVDIPRWMSLTVYLFLTYRLLRGSTVPEERRQVHLNWLKHLTGALFSFQLLWLLFLIPYEIPALSGKLLDLFGWYPLYIPIAGLIYWIGLRGYLHTYREVPAPRVALPEEETRDTAKLLQQAMEQDRLFLDPELTVDRLGKHLSLPPKRLSATLNQYLGRSFNDFVNQYRVEEVQQRLLDPDARQFTILGIAHDCGFNSQATFQRAFRKVTGQSPTEYLEHQKKERSQIGI</sequence>
<keyword evidence="3" id="KW-0804">Transcription</keyword>
<dbReference type="PROSITE" id="PS00041">
    <property type="entry name" value="HTH_ARAC_FAMILY_1"/>
    <property type="match status" value="1"/>
</dbReference>
<dbReference type="RefSeq" id="WP_093201933.1">
    <property type="nucleotide sequence ID" value="NZ_FNGS01000004.1"/>
</dbReference>
<reference evidence="6 7" key="1">
    <citation type="submission" date="2016-10" db="EMBL/GenBank/DDBJ databases">
        <authorList>
            <person name="de Groot N.N."/>
        </authorList>
    </citation>
    <scope>NUCLEOTIDE SEQUENCE [LARGE SCALE GENOMIC DNA]</scope>
    <source>
        <strain evidence="6 7">DSM 21668</strain>
    </source>
</reference>
<dbReference type="PROSITE" id="PS01124">
    <property type="entry name" value="HTH_ARAC_FAMILY_2"/>
    <property type="match status" value="1"/>
</dbReference>
<dbReference type="InterPro" id="IPR018060">
    <property type="entry name" value="HTH_AraC"/>
</dbReference>
<dbReference type="Pfam" id="PF12833">
    <property type="entry name" value="HTH_18"/>
    <property type="match status" value="1"/>
</dbReference>
<name>A0A1G9PSB9_9BACT</name>
<dbReference type="OrthoDB" id="5492415at2"/>
<keyword evidence="7" id="KW-1185">Reference proteome</keyword>
<dbReference type="EMBL" id="FNGS01000004">
    <property type="protein sequence ID" value="SDM01629.1"/>
    <property type="molecule type" value="Genomic_DNA"/>
</dbReference>
<dbReference type="InterPro" id="IPR009057">
    <property type="entry name" value="Homeodomain-like_sf"/>
</dbReference>
<protein>
    <submittedName>
        <fullName evidence="6">Transcriptional regulator, AraC family</fullName>
    </submittedName>
</protein>
<keyword evidence="4" id="KW-0812">Transmembrane</keyword>
<feature type="transmembrane region" description="Helical" evidence="4">
    <location>
        <begin position="6"/>
        <end position="26"/>
    </location>
</feature>
<dbReference type="AlphaFoldDB" id="A0A1G9PSB9"/>
<dbReference type="InterPro" id="IPR018062">
    <property type="entry name" value="HTH_AraC-typ_CS"/>
</dbReference>
<keyword evidence="4" id="KW-0472">Membrane</keyword>
<dbReference type="GO" id="GO:0043565">
    <property type="term" value="F:sequence-specific DNA binding"/>
    <property type="evidence" value="ECO:0007669"/>
    <property type="project" value="InterPro"/>
</dbReference>
<evidence type="ECO:0000256" key="4">
    <source>
        <dbReference type="SAM" id="Phobius"/>
    </source>
</evidence>
<dbReference type="PRINTS" id="PR00032">
    <property type="entry name" value="HTHARAC"/>
</dbReference>
<keyword evidence="2" id="KW-0238">DNA-binding</keyword>
<dbReference type="Proteomes" id="UP000198901">
    <property type="component" value="Unassembled WGS sequence"/>
</dbReference>
<feature type="transmembrane region" description="Helical" evidence="4">
    <location>
        <begin position="185"/>
        <end position="203"/>
    </location>
</feature>
<evidence type="ECO:0000259" key="5">
    <source>
        <dbReference type="PROSITE" id="PS01124"/>
    </source>
</evidence>
<feature type="transmembrane region" description="Helical" evidence="4">
    <location>
        <begin position="38"/>
        <end position="57"/>
    </location>
</feature>
<dbReference type="Gene3D" id="1.10.10.60">
    <property type="entry name" value="Homeodomain-like"/>
    <property type="match status" value="2"/>
</dbReference>
<dbReference type="SMART" id="SM00342">
    <property type="entry name" value="HTH_ARAC"/>
    <property type="match status" value="1"/>
</dbReference>
<evidence type="ECO:0000256" key="2">
    <source>
        <dbReference type="ARBA" id="ARBA00023125"/>
    </source>
</evidence>
<organism evidence="6 7">
    <name type="scientific">Siphonobacter aquaeclarae</name>
    <dbReference type="NCBI Taxonomy" id="563176"/>
    <lineage>
        <taxon>Bacteria</taxon>
        <taxon>Pseudomonadati</taxon>
        <taxon>Bacteroidota</taxon>
        <taxon>Cytophagia</taxon>
        <taxon>Cytophagales</taxon>
        <taxon>Cytophagaceae</taxon>
        <taxon>Siphonobacter</taxon>
    </lineage>
</organism>
<evidence type="ECO:0000313" key="6">
    <source>
        <dbReference type="EMBL" id="SDM01629.1"/>
    </source>
</evidence>
<dbReference type="PANTHER" id="PTHR43280">
    <property type="entry name" value="ARAC-FAMILY TRANSCRIPTIONAL REGULATOR"/>
    <property type="match status" value="1"/>
</dbReference>
<evidence type="ECO:0000256" key="3">
    <source>
        <dbReference type="ARBA" id="ARBA00023163"/>
    </source>
</evidence>
<evidence type="ECO:0000256" key="1">
    <source>
        <dbReference type="ARBA" id="ARBA00023015"/>
    </source>
</evidence>
<accession>A0A1G9PSB9</accession>
<gene>
    <name evidence="6" type="ORF">SAMN04488090_2297</name>
</gene>
<dbReference type="STRING" id="563176.SAMN04488090_2297"/>
<feature type="transmembrane region" description="Helical" evidence="4">
    <location>
        <begin position="215"/>
        <end position="233"/>
    </location>
</feature>
<feature type="domain" description="HTH araC/xylS-type" evidence="5">
    <location>
        <begin position="257"/>
        <end position="365"/>
    </location>
</feature>
<dbReference type="InterPro" id="IPR020449">
    <property type="entry name" value="Tscrpt_reg_AraC-type_HTH"/>
</dbReference>
<keyword evidence="1" id="KW-0805">Transcription regulation</keyword>
<feature type="transmembrane region" description="Helical" evidence="4">
    <location>
        <begin position="105"/>
        <end position="128"/>
    </location>
</feature>
<feature type="transmembrane region" description="Helical" evidence="4">
    <location>
        <begin position="148"/>
        <end position="165"/>
    </location>
</feature>
<dbReference type="PANTHER" id="PTHR43280:SF29">
    <property type="entry name" value="ARAC-FAMILY TRANSCRIPTIONAL REGULATOR"/>
    <property type="match status" value="1"/>
</dbReference>
<feature type="transmembrane region" description="Helical" evidence="4">
    <location>
        <begin position="63"/>
        <end position="84"/>
    </location>
</feature>
<proteinExistence type="predicted"/>